<keyword evidence="3" id="KW-1003">Cell membrane</keyword>
<dbReference type="PROSITE" id="PS50928">
    <property type="entry name" value="ABC_TM1"/>
    <property type="match status" value="1"/>
</dbReference>
<dbReference type="PANTHER" id="PTHR43744">
    <property type="entry name" value="ABC TRANSPORTER PERMEASE PROTEIN MG189-RELATED-RELATED"/>
    <property type="match status" value="1"/>
</dbReference>
<evidence type="ECO:0000313" key="9">
    <source>
        <dbReference type="EMBL" id="WLS02670.1"/>
    </source>
</evidence>
<evidence type="ECO:0000256" key="3">
    <source>
        <dbReference type="ARBA" id="ARBA00022475"/>
    </source>
</evidence>
<name>A0ABY9K404_9HYPH</name>
<evidence type="ECO:0000256" key="2">
    <source>
        <dbReference type="ARBA" id="ARBA00022448"/>
    </source>
</evidence>
<feature type="transmembrane region" description="Helical" evidence="7">
    <location>
        <begin position="244"/>
        <end position="265"/>
    </location>
</feature>
<feature type="transmembrane region" description="Helical" evidence="7">
    <location>
        <begin position="78"/>
        <end position="99"/>
    </location>
</feature>
<evidence type="ECO:0000256" key="7">
    <source>
        <dbReference type="RuleBase" id="RU363032"/>
    </source>
</evidence>
<dbReference type="Gene3D" id="1.10.3720.10">
    <property type="entry name" value="MetI-like"/>
    <property type="match status" value="1"/>
</dbReference>
<feature type="transmembrane region" description="Helical" evidence="7">
    <location>
        <begin position="186"/>
        <end position="211"/>
    </location>
</feature>
<dbReference type="SUPFAM" id="SSF161098">
    <property type="entry name" value="MetI-like"/>
    <property type="match status" value="1"/>
</dbReference>
<feature type="transmembrane region" description="Helical" evidence="7">
    <location>
        <begin position="12"/>
        <end position="34"/>
    </location>
</feature>
<keyword evidence="6 7" id="KW-0472">Membrane</keyword>
<accession>A0ABY9K404</accession>
<proteinExistence type="inferred from homology"/>
<protein>
    <submittedName>
        <fullName evidence="9">Carbohydrate ABC transporter permease</fullName>
    </submittedName>
</protein>
<sequence>MSKARASLSRTTLVHLALIGYTLIAVFPVFLTLINSMKSRNAIFRNPMQFPTTETFDLVGYTTVLGQGDFASYFQNSFIVTVAAIALVLLFGAMAAFALSEYRFRGNTLMGLYLALGIMIPIRLGTVAILQGMVATGLVNTLTALILVYTAQGIPLAVFILSEFMRTVSNDLKNAGRIDGLSEYAIFFRLVLPLVRPAMATVAVFTMIPIWNDLWFPLILAPSEATKTVTLGSQLFIGQFVTNWNAVLAALSLAILPVLVLYLVFSRQLIRGITSGAVK</sequence>
<dbReference type="Proteomes" id="UP001225788">
    <property type="component" value="Chromosome"/>
</dbReference>
<keyword evidence="4 7" id="KW-0812">Transmembrane</keyword>
<dbReference type="InterPro" id="IPR000515">
    <property type="entry name" value="MetI-like"/>
</dbReference>
<dbReference type="PANTHER" id="PTHR43744:SF12">
    <property type="entry name" value="ABC TRANSPORTER PERMEASE PROTEIN MG189-RELATED"/>
    <property type="match status" value="1"/>
</dbReference>
<comment type="subcellular location">
    <subcellularLocation>
        <location evidence="1 7">Cell membrane</location>
        <topology evidence="1 7">Multi-pass membrane protein</topology>
    </subcellularLocation>
</comment>
<keyword evidence="2 7" id="KW-0813">Transport</keyword>
<keyword evidence="10" id="KW-1185">Reference proteome</keyword>
<evidence type="ECO:0000256" key="1">
    <source>
        <dbReference type="ARBA" id="ARBA00004651"/>
    </source>
</evidence>
<dbReference type="InterPro" id="IPR035906">
    <property type="entry name" value="MetI-like_sf"/>
</dbReference>
<reference evidence="9 10" key="1">
    <citation type="submission" date="2023-08" db="EMBL/GenBank/DDBJ databases">
        <title>Pathogen: clinical or host-associated sample.</title>
        <authorList>
            <person name="Hergert J."/>
            <person name="Casey R."/>
            <person name="Wagner J."/>
            <person name="Young E.L."/>
            <person name="Oakeson K.F."/>
        </authorList>
    </citation>
    <scope>NUCLEOTIDE SEQUENCE [LARGE SCALE GENOMIC DNA]</scope>
    <source>
        <strain evidence="9 10">UPHL-collab-2</strain>
    </source>
</reference>
<dbReference type="RefSeq" id="WP_306158074.1">
    <property type="nucleotide sequence ID" value="NZ_CP132314.1"/>
</dbReference>
<evidence type="ECO:0000256" key="5">
    <source>
        <dbReference type="ARBA" id="ARBA00022989"/>
    </source>
</evidence>
<dbReference type="CDD" id="cd06261">
    <property type="entry name" value="TM_PBP2"/>
    <property type="match status" value="1"/>
</dbReference>
<dbReference type="Pfam" id="PF00528">
    <property type="entry name" value="BPD_transp_1"/>
    <property type="match status" value="1"/>
</dbReference>
<comment type="similarity">
    <text evidence="7">Belongs to the binding-protein-dependent transport system permease family.</text>
</comment>
<evidence type="ECO:0000256" key="4">
    <source>
        <dbReference type="ARBA" id="ARBA00022692"/>
    </source>
</evidence>
<dbReference type="EMBL" id="CP132314">
    <property type="protein sequence ID" value="WLS02670.1"/>
    <property type="molecule type" value="Genomic_DNA"/>
</dbReference>
<organism evidence="9 10">
    <name type="scientific">Shinella oryzae</name>
    <dbReference type="NCBI Taxonomy" id="2871820"/>
    <lineage>
        <taxon>Bacteria</taxon>
        <taxon>Pseudomonadati</taxon>
        <taxon>Pseudomonadota</taxon>
        <taxon>Alphaproteobacteria</taxon>
        <taxon>Hyphomicrobiales</taxon>
        <taxon>Rhizobiaceae</taxon>
        <taxon>Shinella</taxon>
    </lineage>
</organism>
<feature type="transmembrane region" description="Helical" evidence="7">
    <location>
        <begin position="142"/>
        <end position="165"/>
    </location>
</feature>
<keyword evidence="5 7" id="KW-1133">Transmembrane helix</keyword>
<feature type="transmembrane region" description="Helical" evidence="7">
    <location>
        <begin position="111"/>
        <end position="130"/>
    </location>
</feature>
<feature type="domain" description="ABC transmembrane type-1" evidence="8">
    <location>
        <begin position="74"/>
        <end position="265"/>
    </location>
</feature>
<evidence type="ECO:0000313" key="10">
    <source>
        <dbReference type="Proteomes" id="UP001225788"/>
    </source>
</evidence>
<evidence type="ECO:0000256" key="6">
    <source>
        <dbReference type="ARBA" id="ARBA00023136"/>
    </source>
</evidence>
<evidence type="ECO:0000259" key="8">
    <source>
        <dbReference type="PROSITE" id="PS50928"/>
    </source>
</evidence>
<gene>
    <name evidence="9" type="ORF">Q9315_14785</name>
</gene>